<proteinExistence type="predicted"/>
<name>A0ACD3SS72_9BURK</name>
<keyword evidence="2" id="KW-1185">Reference proteome</keyword>
<evidence type="ECO:0000313" key="2">
    <source>
        <dbReference type="Proteomes" id="UP000004277"/>
    </source>
</evidence>
<evidence type="ECO:0000313" key="1">
    <source>
        <dbReference type="EMBL" id="TMS59017.1"/>
    </source>
</evidence>
<comment type="caution">
    <text evidence="1">The sequence shown here is derived from an EMBL/GenBank/DDBJ whole genome shotgun (WGS) entry which is preliminary data.</text>
</comment>
<organism evidence="1 2">
    <name type="scientific">Imbroritus primus</name>
    <dbReference type="NCBI Taxonomy" id="3058603"/>
    <lineage>
        <taxon>Bacteria</taxon>
        <taxon>Pseudomonadati</taxon>
        <taxon>Pseudomonadota</taxon>
        <taxon>Betaproteobacteria</taxon>
        <taxon>Burkholderiales</taxon>
        <taxon>Burkholderiaceae</taxon>
        <taxon>Imbroritus</taxon>
    </lineage>
</organism>
<accession>A0ACD3SS72</accession>
<gene>
    <name evidence="1" type="ORF">MW7_004600</name>
</gene>
<reference evidence="1" key="1">
    <citation type="submission" date="2019-05" db="EMBL/GenBank/DDBJ databases">
        <title>Revised genome assembly of Burkholderiaceae (previously Ralstonia) sp. PBA.</title>
        <authorList>
            <person name="Gan H.M."/>
        </authorList>
    </citation>
    <scope>NUCLEOTIDE SEQUENCE</scope>
    <source>
        <strain evidence="1">PBA</strain>
    </source>
</reference>
<sequence>MKRLMLLPLAACTLLSACSRAEEIGSVNTNWRLTGSDRVVIEAYDDPLVEGVTCYVSRARTGGIKGAVGLAEDPNEASIACRQVGELRFREPLRQQQEVFTERMSVIFKALHVVRTVDARRNTLVYLTYSDRIISGSAQNAVTAVPVPRSTVIPVAK</sequence>
<dbReference type="Proteomes" id="UP000004277">
    <property type="component" value="Unassembled WGS sequence"/>
</dbReference>
<dbReference type="EMBL" id="AKCV02000014">
    <property type="protein sequence ID" value="TMS59017.1"/>
    <property type="molecule type" value="Genomic_DNA"/>
</dbReference>
<protein>
    <submittedName>
        <fullName evidence="1">CREA signal peptide protein</fullName>
    </submittedName>
</protein>